<reference evidence="2" key="1">
    <citation type="submission" date="2014-09" db="EMBL/GenBank/DDBJ databases">
        <authorList>
            <person name="Magalhaes I.L.F."/>
            <person name="Oliveira U."/>
            <person name="Santos F.R."/>
            <person name="Vidigal T.H.D.A."/>
            <person name="Brescovit A.D."/>
            <person name="Santos A.J."/>
        </authorList>
    </citation>
    <scope>NUCLEOTIDE SEQUENCE</scope>
    <source>
        <tissue evidence="2">Shoot tissue taken approximately 20 cm above the soil surface</tissue>
    </source>
</reference>
<reference evidence="2" key="2">
    <citation type="journal article" date="2015" name="Data Brief">
        <title>Shoot transcriptome of the giant reed, Arundo donax.</title>
        <authorList>
            <person name="Barrero R.A."/>
            <person name="Guerrero F.D."/>
            <person name="Moolhuijzen P."/>
            <person name="Goolsby J.A."/>
            <person name="Tidwell J."/>
            <person name="Bellgard S.E."/>
            <person name="Bellgard M.I."/>
        </authorList>
    </citation>
    <scope>NUCLEOTIDE SEQUENCE</scope>
    <source>
        <tissue evidence="2">Shoot tissue taken approximately 20 cm above the soil surface</tissue>
    </source>
</reference>
<proteinExistence type="predicted"/>
<accession>A0A0A8YD59</accession>
<organism evidence="2">
    <name type="scientific">Arundo donax</name>
    <name type="common">Giant reed</name>
    <name type="synonym">Donax arundinaceus</name>
    <dbReference type="NCBI Taxonomy" id="35708"/>
    <lineage>
        <taxon>Eukaryota</taxon>
        <taxon>Viridiplantae</taxon>
        <taxon>Streptophyta</taxon>
        <taxon>Embryophyta</taxon>
        <taxon>Tracheophyta</taxon>
        <taxon>Spermatophyta</taxon>
        <taxon>Magnoliopsida</taxon>
        <taxon>Liliopsida</taxon>
        <taxon>Poales</taxon>
        <taxon>Poaceae</taxon>
        <taxon>PACMAD clade</taxon>
        <taxon>Arundinoideae</taxon>
        <taxon>Arundineae</taxon>
        <taxon>Arundo</taxon>
    </lineage>
</organism>
<evidence type="ECO:0000313" key="2">
    <source>
        <dbReference type="EMBL" id="JAD24031.1"/>
    </source>
</evidence>
<name>A0A0A8YD59_ARUDO</name>
<protein>
    <submittedName>
        <fullName evidence="2">Uncharacterized protein</fullName>
    </submittedName>
</protein>
<evidence type="ECO:0000256" key="1">
    <source>
        <dbReference type="SAM" id="MobiDB-lite"/>
    </source>
</evidence>
<sequence>MQPSSNFPPTNHPKSQPRSYNPPKSA</sequence>
<feature type="region of interest" description="Disordered" evidence="1">
    <location>
        <begin position="1"/>
        <end position="26"/>
    </location>
</feature>
<dbReference type="EMBL" id="GBRH01273864">
    <property type="protein sequence ID" value="JAD24031.1"/>
    <property type="molecule type" value="Transcribed_RNA"/>
</dbReference>
<dbReference type="AlphaFoldDB" id="A0A0A8YD59"/>